<comment type="caution">
    <text evidence="2">The sequence shown here is derived from an EMBL/GenBank/DDBJ whole genome shotgun (WGS) entry which is preliminary data.</text>
</comment>
<dbReference type="EMBL" id="QQOH01000001">
    <property type="protein sequence ID" value="RDE24547.1"/>
    <property type="molecule type" value="Genomic_DNA"/>
</dbReference>
<accession>A0A369WSA4</accession>
<dbReference type="RefSeq" id="WP_114694134.1">
    <property type="nucleotide sequence ID" value="NZ_QQOH01000001.1"/>
</dbReference>
<dbReference type="AlphaFoldDB" id="A0A369WSA4"/>
<keyword evidence="3" id="KW-1185">Reference proteome</keyword>
<protein>
    <submittedName>
        <fullName evidence="2">Uncharacterized protein</fullName>
    </submittedName>
</protein>
<feature type="region of interest" description="Disordered" evidence="1">
    <location>
        <begin position="27"/>
        <end position="95"/>
    </location>
</feature>
<sequence>MNAERIIVGVIAAALGATLVGCKPAQVKTESTSPQPNQNETSSATSQRQTPAVTGVANPDQPSIAKPRQAGSQGRTATAGAADQTGYDNAKQDFHYGPGQAWPTLVIPVELRPGPLAQLSAPEPVIPVPLTDRPSADKATPEAITEADPQPVLAQQQPVTGPCASQLSAASLDLGPKENWLSSKLKTTAMGALSKMLFGGSGGDDVGGSDRPSTVSDPIPKSARQAFHDELSDIEMSISGRLKDDSLLLSTDIGSSPDKSTFHAVYLESKDCQRTFPDRYLNYRMWVEWSLSVSWTKTERRYKNDKLVSEKSSSGGFFKSGEYDLAKGSINLNDAEQYQRGLLDDLPAPIWQQMGFSSPSSGVRGLGSQFKQVDTANLFNGDSVAVVHVTRVVDGRYVTRALPFKMERGSGELLKFSRL</sequence>
<evidence type="ECO:0000256" key="1">
    <source>
        <dbReference type="SAM" id="MobiDB-lite"/>
    </source>
</evidence>
<organism evidence="2 3">
    <name type="scientific">Motiliproteus coralliicola</name>
    <dbReference type="NCBI Taxonomy" id="2283196"/>
    <lineage>
        <taxon>Bacteria</taxon>
        <taxon>Pseudomonadati</taxon>
        <taxon>Pseudomonadota</taxon>
        <taxon>Gammaproteobacteria</taxon>
        <taxon>Oceanospirillales</taxon>
        <taxon>Oceanospirillaceae</taxon>
        <taxon>Motiliproteus</taxon>
    </lineage>
</organism>
<gene>
    <name evidence="2" type="ORF">DV711_02870</name>
</gene>
<dbReference type="PROSITE" id="PS51257">
    <property type="entry name" value="PROKAR_LIPOPROTEIN"/>
    <property type="match status" value="1"/>
</dbReference>
<dbReference type="Proteomes" id="UP000253769">
    <property type="component" value="Unassembled WGS sequence"/>
</dbReference>
<evidence type="ECO:0000313" key="2">
    <source>
        <dbReference type="EMBL" id="RDE24547.1"/>
    </source>
</evidence>
<dbReference type="OrthoDB" id="9836199at2"/>
<evidence type="ECO:0000313" key="3">
    <source>
        <dbReference type="Proteomes" id="UP000253769"/>
    </source>
</evidence>
<name>A0A369WSA4_9GAMM</name>
<feature type="compositionally biased region" description="Polar residues" evidence="1">
    <location>
        <begin position="28"/>
        <end position="52"/>
    </location>
</feature>
<reference evidence="2 3" key="1">
    <citation type="submission" date="2018-07" db="EMBL/GenBank/DDBJ databases">
        <title>Motiliproteus coralliicola sp. nov., a bacterium isolated from Coral.</title>
        <authorList>
            <person name="Wang G."/>
        </authorList>
    </citation>
    <scope>NUCLEOTIDE SEQUENCE [LARGE SCALE GENOMIC DNA]</scope>
    <source>
        <strain evidence="2 3">C34</strain>
    </source>
</reference>
<proteinExistence type="predicted"/>